<dbReference type="STRING" id="1484.SA87_11590"/>
<dbReference type="Proteomes" id="UP000748108">
    <property type="component" value="Unassembled WGS sequence"/>
</dbReference>
<dbReference type="Pfam" id="PF21291">
    <property type="entry name" value="CYNS_N"/>
    <property type="match status" value="1"/>
</dbReference>
<dbReference type="InterPro" id="IPR048564">
    <property type="entry name" value="CYNS_N"/>
</dbReference>
<comment type="catalytic activity">
    <reaction evidence="3">
        <text>cyanate + hydrogencarbonate + 3 H(+) = NH4(+) + 2 CO2</text>
        <dbReference type="Rhea" id="RHEA:11120"/>
        <dbReference type="ChEBI" id="CHEBI:15378"/>
        <dbReference type="ChEBI" id="CHEBI:16526"/>
        <dbReference type="ChEBI" id="CHEBI:17544"/>
        <dbReference type="ChEBI" id="CHEBI:28938"/>
        <dbReference type="ChEBI" id="CHEBI:29195"/>
        <dbReference type="EC" id="4.2.1.104"/>
    </reaction>
</comment>
<feature type="active site" evidence="3">
    <location>
        <position position="91"/>
    </location>
</feature>
<feature type="active site" evidence="3">
    <location>
        <position position="88"/>
    </location>
</feature>
<name>A0A132N6K7_HYDSH</name>
<comment type="function">
    <text evidence="1 3">Catalyzes the reaction of cyanate with bicarbonate to produce ammonia and carbon dioxide.</text>
</comment>
<dbReference type="EC" id="4.2.1.104" evidence="3"/>
<evidence type="ECO:0000256" key="2">
    <source>
        <dbReference type="ARBA" id="ARBA00023239"/>
    </source>
</evidence>
<dbReference type="HAMAP" id="MF_00535">
    <property type="entry name" value="Cyanate_hydrat"/>
    <property type="match status" value="1"/>
</dbReference>
<evidence type="ECO:0000313" key="5">
    <source>
        <dbReference type="EMBL" id="MBT9282389.1"/>
    </source>
</evidence>
<feature type="domain" description="Cyanate lyase C-terminal" evidence="4">
    <location>
        <begin position="75"/>
        <end position="147"/>
    </location>
</feature>
<reference evidence="5" key="2">
    <citation type="journal article" date="2021" name="Microbiology">
        <title>Metagenomic Analysis of the Microbial Community in the Underground Coal Fire Area (Kemerovo Region, Russia) Revealed Predominance of Thermophilic Members of the Phyla Deinococcus-thermus, Aquificae, and Firmicutes.</title>
        <authorList>
            <person name="Kadnikov V."/>
            <person name="Mardanov A.V."/>
            <person name="Beletsky A.V."/>
            <person name="Karnachuk O.V."/>
            <person name="Ravin N.V."/>
        </authorList>
    </citation>
    <scope>NUCLEOTIDE SEQUENCE</scope>
    <source>
        <strain evidence="5">RBS10-49</strain>
    </source>
</reference>
<dbReference type="Gene3D" id="1.10.260.40">
    <property type="entry name" value="lambda repressor-like DNA-binding domains"/>
    <property type="match status" value="1"/>
</dbReference>
<dbReference type="PANTHER" id="PTHR34186">
    <property type="entry name" value="CYANATE HYDRATASE"/>
    <property type="match status" value="1"/>
</dbReference>
<gene>
    <name evidence="3 5" type="primary">cynS</name>
    <name evidence="5" type="ORF">KM312_07010</name>
    <name evidence="6" type="ORF">SA87_11590</name>
</gene>
<comment type="caution">
    <text evidence="6">The sequence shown here is derived from an EMBL/GenBank/DDBJ whole genome shotgun (WGS) entry which is preliminary data.</text>
</comment>
<dbReference type="PIRSF" id="PIRSF001263">
    <property type="entry name" value="Cyanate_hydratas"/>
    <property type="match status" value="1"/>
</dbReference>
<dbReference type="InterPro" id="IPR010982">
    <property type="entry name" value="Lambda_DNA-bd_dom_sf"/>
</dbReference>
<dbReference type="Pfam" id="PF02560">
    <property type="entry name" value="Cyanate_lyase"/>
    <property type="match status" value="1"/>
</dbReference>
<dbReference type="InterPro" id="IPR003712">
    <property type="entry name" value="Cyanate_lyase_C"/>
</dbReference>
<dbReference type="OrthoDB" id="9785870at2"/>
<dbReference type="NCBIfam" id="TIGR00673">
    <property type="entry name" value="cynS"/>
    <property type="match status" value="1"/>
</dbReference>
<dbReference type="SMART" id="SM01116">
    <property type="entry name" value="Cyanate_lyase"/>
    <property type="match status" value="1"/>
</dbReference>
<dbReference type="PANTHER" id="PTHR34186:SF2">
    <property type="entry name" value="CYANATE HYDRATASE"/>
    <property type="match status" value="1"/>
</dbReference>
<dbReference type="InterPro" id="IPR036581">
    <property type="entry name" value="Cyanate_lyase_C_sf"/>
</dbReference>
<evidence type="ECO:0000256" key="1">
    <source>
        <dbReference type="ARBA" id="ARBA00003561"/>
    </source>
</evidence>
<evidence type="ECO:0000256" key="3">
    <source>
        <dbReference type="HAMAP-Rule" id="MF_00535"/>
    </source>
</evidence>
<dbReference type="RefSeq" id="WP_066198043.1">
    <property type="nucleotide sequence ID" value="NZ_CBCSAS010000003.1"/>
</dbReference>
<evidence type="ECO:0000313" key="6">
    <source>
        <dbReference type="EMBL" id="OAR05626.1"/>
    </source>
</evidence>
<keyword evidence="2 3" id="KW-0456">Lyase</keyword>
<dbReference type="Proteomes" id="UP000243024">
    <property type="component" value="Unassembled WGS sequence"/>
</dbReference>
<sequence length="147" mass="16533">MNKREAARLALRAKLERGLTWEAIAGAVGRTPVGAALLVYGYAAATREEADALVRLLGLPEEAAAAFRRVPFRVPRQPWPPTDPFVARMYEIVLLYAPAIKDVAHEWFGDGIISAVDMTLELQKERQDGADWASLTWRGKWLPFRRF</sequence>
<dbReference type="EMBL" id="JAHHQF010000055">
    <property type="protein sequence ID" value="MBT9282389.1"/>
    <property type="molecule type" value="Genomic_DNA"/>
</dbReference>
<dbReference type="AlphaFoldDB" id="A0A132N6K7"/>
<proteinExistence type="inferred from homology"/>
<feature type="active site" evidence="3">
    <location>
        <position position="114"/>
    </location>
</feature>
<protein>
    <recommendedName>
        <fullName evidence="3">Cyanate hydratase</fullName>
        <shortName evidence="3">Cyanase</shortName>
        <ecNumber evidence="3">4.2.1.104</ecNumber>
    </recommendedName>
    <alternativeName>
        <fullName evidence="3">Cyanate hydrolase</fullName>
    </alternativeName>
    <alternativeName>
        <fullName evidence="3">Cyanate lyase</fullName>
    </alternativeName>
</protein>
<comment type="similarity">
    <text evidence="3">Belongs to the cyanase family.</text>
</comment>
<dbReference type="EMBL" id="JXBB01000001">
    <property type="protein sequence ID" value="OAR05626.1"/>
    <property type="molecule type" value="Genomic_DNA"/>
</dbReference>
<dbReference type="GO" id="GO:0008824">
    <property type="term" value="F:cyanate hydratase activity"/>
    <property type="evidence" value="ECO:0007669"/>
    <property type="project" value="UniProtKB-UniRule"/>
</dbReference>
<dbReference type="GO" id="GO:0003677">
    <property type="term" value="F:DNA binding"/>
    <property type="evidence" value="ECO:0007669"/>
    <property type="project" value="InterPro"/>
</dbReference>
<keyword evidence="7" id="KW-1185">Reference proteome</keyword>
<evidence type="ECO:0000313" key="7">
    <source>
        <dbReference type="Proteomes" id="UP000243024"/>
    </source>
</evidence>
<dbReference type="InterPro" id="IPR008076">
    <property type="entry name" value="Cyanase"/>
</dbReference>
<dbReference type="SUPFAM" id="SSF55234">
    <property type="entry name" value="Cyanase C-terminal domain"/>
    <property type="match status" value="1"/>
</dbReference>
<evidence type="ECO:0000259" key="4">
    <source>
        <dbReference type="SMART" id="SM01116"/>
    </source>
</evidence>
<dbReference type="PRINTS" id="PR01693">
    <property type="entry name" value="CYANASE"/>
</dbReference>
<dbReference type="SUPFAM" id="SSF47413">
    <property type="entry name" value="lambda repressor-like DNA-binding domains"/>
    <property type="match status" value="1"/>
</dbReference>
<organism evidence="6 7">
    <name type="scientific">Hydrogenibacillus schlegelii</name>
    <name type="common">Bacillus schlegelii</name>
    <dbReference type="NCBI Taxonomy" id="1484"/>
    <lineage>
        <taxon>Bacteria</taxon>
        <taxon>Bacillati</taxon>
        <taxon>Bacillota</taxon>
        <taxon>Bacilli</taxon>
        <taxon>Bacillales</taxon>
        <taxon>Bacillales Family X. Incertae Sedis</taxon>
        <taxon>Hydrogenibacillus</taxon>
    </lineage>
</organism>
<dbReference type="Gene3D" id="3.30.1160.10">
    <property type="entry name" value="Cyanate lyase, C-terminal domain"/>
    <property type="match status" value="1"/>
</dbReference>
<reference evidence="6 7" key="1">
    <citation type="submission" date="2015-09" db="EMBL/GenBank/DDBJ databases">
        <title>Draft genome sequence of Hydrogenibacillus schlegelii DSM 2000.</title>
        <authorList>
            <person name="Hemp J."/>
        </authorList>
    </citation>
    <scope>NUCLEOTIDE SEQUENCE [LARGE SCALE GENOMIC DNA]</scope>
    <source>
        <strain evidence="6 7">MA 48</strain>
    </source>
</reference>
<accession>A0A132N6K7</accession>